<dbReference type="Gene3D" id="3.30.420.40">
    <property type="match status" value="2"/>
</dbReference>
<gene>
    <name evidence="12" type="ORF">Rsub_01453</name>
</gene>
<dbReference type="InterPro" id="IPR043129">
    <property type="entry name" value="ATPase_NBD"/>
</dbReference>
<dbReference type="Proteomes" id="UP000247498">
    <property type="component" value="Unassembled WGS sequence"/>
</dbReference>
<reference evidence="12 13" key="1">
    <citation type="journal article" date="2018" name="Sci. Rep.">
        <title>Raphidocelis subcapitata (=Pseudokirchneriella subcapitata) provides an insight into genome evolution and environmental adaptations in the Sphaeropleales.</title>
        <authorList>
            <person name="Suzuki S."/>
            <person name="Yamaguchi H."/>
            <person name="Nakajima N."/>
            <person name="Kawachi M."/>
        </authorList>
    </citation>
    <scope>NUCLEOTIDE SEQUENCE [LARGE SCALE GENOMIC DNA]</scope>
    <source>
        <strain evidence="12 13">NIES-35</strain>
    </source>
</reference>
<sequence>MPRGARAGGAAAAAAGDGPCHVGLDFGTSGARVTVIDDAGAIVAEARSGYGEGADRDWAGAWERVLFDLLSSLPAPARARAASLAIDGTSATALLVDARSGEVLAPPKLYNEAQGPEAVAAAKAIAPPAHTAVAATSTLCKLLTWRAAGAWSAAERAGGAPALLHQADWLAGLLHGRAGVSDWNNALKLGFDPEAEAYPAWLTDQDFAQLLPPRVVAPGAPVAPLSPAAAARAGLPPGLLVCGGTTDSIAAFVAAGVTEVGQAVTSLGSTMAVKLLSSCRVDDAAFGVYSHRLGDAWLVGGASNTGGAVLRRFFSDAALEQLTPRLNPAAPTGLDYYPLAARGERFPVNDPGLEPRLEPRPADDAVFLQGLLESMARIEGEAYSLLRRLGASPLREVVTAGGGARNEKWTAMRAAALGVPVRAAGRGEASYGAALLARQGWRRARGEGGGGPPAGEARRREAGAV</sequence>
<evidence type="ECO:0000256" key="7">
    <source>
        <dbReference type="ARBA" id="ARBA00051146"/>
    </source>
</evidence>
<keyword evidence="5 12" id="KW-0418">Kinase</keyword>
<feature type="region of interest" description="Disordered" evidence="10">
    <location>
        <begin position="443"/>
        <end position="465"/>
    </location>
</feature>
<feature type="compositionally biased region" description="Basic and acidic residues" evidence="10">
    <location>
        <begin position="456"/>
        <end position="465"/>
    </location>
</feature>
<dbReference type="PANTHER" id="PTHR10196">
    <property type="entry name" value="SUGAR KINASE"/>
    <property type="match status" value="1"/>
</dbReference>
<dbReference type="STRING" id="307507.A0A2V0NN43"/>
<organism evidence="12 13">
    <name type="scientific">Raphidocelis subcapitata</name>
    <dbReference type="NCBI Taxonomy" id="307507"/>
    <lineage>
        <taxon>Eukaryota</taxon>
        <taxon>Viridiplantae</taxon>
        <taxon>Chlorophyta</taxon>
        <taxon>core chlorophytes</taxon>
        <taxon>Chlorophyceae</taxon>
        <taxon>CS clade</taxon>
        <taxon>Sphaeropleales</taxon>
        <taxon>Selenastraceae</taxon>
        <taxon>Raphidocelis</taxon>
    </lineage>
</organism>
<evidence type="ECO:0000256" key="3">
    <source>
        <dbReference type="ARBA" id="ARBA00022679"/>
    </source>
</evidence>
<name>A0A2V0NN43_9CHLO</name>
<evidence type="ECO:0000256" key="1">
    <source>
        <dbReference type="ARBA" id="ARBA00001968"/>
    </source>
</evidence>
<dbReference type="Pfam" id="PF02782">
    <property type="entry name" value="FGGY_C"/>
    <property type="match status" value="1"/>
</dbReference>
<dbReference type="GO" id="GO:0019150">
    <property type="term" value="F:D-ribulokinase activity"/>
    <property type="evidence" value="ECO:0007669"/>
    <property type="project" value="UniProtKB-EC"/>
</dbReference>
<dbReference type="InParanoid" id="A0A2V0NN43"/>
<evidence type="ECO:0000313" key="13">
    <source>
        <dbReference type="Proteomes" id="UP000247498"/>
    </source>
</evidence>
<dbReference type="PANTHER" id="PTHR10196:SF80">
    <property type="entry name" value="D-RIBULOSE KINASE"/>
    <property type="match status" value="1"/>
</dbReference>
<evidence type="ECO:0000259" key="11">
    <source>
        <dbReference type="Pfam" id="PF02782"/>
    </source>
</evidence>
<dbReference type="GO" id="GO:0005997">
    <property type="term" value="P:xylulose metabolic process"/>
    <property type="evidence" value="ECO:0007669"/>
    <property type="project" value="TreeGrafter"/>
</dbReference>
<dbReference type="SUPFAM" id="SSF53067">
    <property type="entry name" value="Actin-like ATPase domain"/>
    <property type="match status" value="2"/>
</dbReference>
<proteinExistence type="inferred from homology"/>
<evidence type="ECO:0000256" key="9">
    <source>
        <dbReference type="ARBA" id="ARBA00072590"/>
    </source>
</evidence>
<dbReference type="GO" id="GO:0004856">
    <property type="term" value="F:D-xylulokinase activity"/>
    <property type="evidence" value="ECO:0007669"/>
    <property type="project" value="TreeGrafter"/>
</dbReference>
<dbReference type="EC" id="2.7.1.47" evidence="8"/>
<comment type="catalytic activity">
    <reaction evidence="7">
        <text>D-ribulose + ATP = D-ribulose 5-phosphate + ADP + H(+)</text>
        <dbReference type="Rhea" id="RHEA:17601"/>
        <dbReference type="ChEBI" id="CHEBI:15378"/>
        <dbReference type="ChEBI" id="CHEBI:17173"/>
        <dbReference type="ChEBI" id="CHEBI:30616"/>
        <dbReference type="ChEBI" id="CHEBI:58121"/>
        <dbReference type="ChEBI" id="CHEBI:456216"/>
        <dbReference type="EC" id="2.7.1.47"/>
    </reaction>
</comment>
<keyword evidence="6" id="KW-0067">ATP-binding</keyword>
<dbReference type="CDD" id="cd07783">
    <property type="entry name" value="ASKHA_NBD_FGGY_SePSK_AtXK1-like"/>
    <property type="match status" value="1"/>
</dbReference>
<dbReference type="AlphaFoldDB" id="A0A2V0NN43"/>
<dbReference type="OrthoDB" id="10262702at2759"/>
<evidence type="ECO:0000256" key="10">
    <source>
        <dbReference type="SAM" id="MobiDB-lite"/>
    </source>
</evidence>
<keyword evidence="13" id="KW-1185">Reference proteome</keyword>
<evidence type="ECO:0000256" key="4">
    <source>
        <dbReference type="ARBA" id="ARBA00022741"/>
    </source>
</evidence>
<comment type="similarity">
    <text evidence="2">Belongs to the FGGY kinase family.</text>
</comment>
<evidence type="ECO:0000256" key="6">
    <source>
        <dbReference type="ARBA" id="ARBA00022840"/>
    </source>
</evidence>
<comment type="caution">
    <text evidence="12">The sequence shown here is derived from an EMBL/GenBank/DDBJ whole genome shotgun (WGS) entry which is preliminary data.</text>
</comment>
<evidence type="ECO:0000313" key="12">
    <source>
        <dbReference type="EMBL" id="GBF88954.1"/>
    </source>
</evidence>
<dbReference type="FunCoup" id="A0A2V0NN43">
    <property type="interactions" value="513"/>
</dbReference>
<dbReference type="FunFam" id="3.30.420.40:FF:000180">
    <property type="entry name" value="D-ribulose kinase isoform X1"/>
    <property type="match status" value="1"/>
</dbReference>
<keyword evidence="3" id="KW-0808">Transferase</keyword>
<dbReference type="GO" id="GO:0005524">
    <property type="term" value="F:ATP binding"/>
    <property type="evidence" value="ECO:0007669"/>
    <property type="project" value="UniProtKB-KW"/>
</dbReference>
<dbReference type="EMBL" id="BDRX01000007">
    <property type="protein sequence ID" value="GBF88954.1"/>
    <property type="molecule type" value="Genomic_DNA"/>
</dbReference>
<accession>A0A2V0NN43</accession>
<dbReference type="GO" id="GO:0005829">
    <property type="term" value="C:cytosol"/>
    <property type="evidence" value="ECO:0007669"/>
    <property type="project" value="TreeGrafter"/>
</dbReference>
<protein>
    <recommendedName>
        <fullName evidence="9">D-ribulose kinase</fullName>
        <ecNumber evidence="8">2.7.1.47</ecNumber>
    </recommendedName>
</protein>
<keyword evidence="4" id="KW-0547">Nucleotide-binding</keyword>
<evidence type="ECO:0000256" key="8">
    <source>
        <dbReference type="ARBA" id="ARBA00066370"/>
    </source>
</evidence>
<comment type="cofactor">
    <cofactor evidence="1">
        <name>a divalent metal cation</name>
        <dbReference type="ChEBI" id="CHEBI:60240"/>
    </cofactor>
</comment>
<dbReference type="InterPro" id="IPR018485">
    <property type="entry name" value="FGGY_C"/>
</dbReference>
<evidence type="ECO:0000256" key="2">
    <source>
        <dbReference type="ARBA" id="ARBA00009156"/>
    </source>
</evidence>
<evidence type="ECO:0000256" key="5">
    <source>
        <dbReference type="ARBA" id="ARBA00022777"/>
    </source>
</evidence>
<feature type="domain" description="Carbohydrate kinase FGGY C-terminal" evidence="11">
    <location>
        <begin position="294"/>
        <end position="437"/>
    </location>
</feature>